<dbReference type="Proteomes" id="UP000322983">
    <property type="component" value="Chromosome"/>
</dbReference>
<feature type="transmembrane region" description="Helical" evidence="1">
    <location>
        <begin position="402"/>
        <end position="428"/>
    </location>
</feature>
<dbReference type="RefSeq" id="WP_149528251.1">
    <property type="nucleotide sequence ID" value="NZ_AP018929.1"/>
</dbReference>
<evidence type="ECO:0000313" key="2">
    <source>
        <dbReference type="EMBL" id="BBG23059.1"/>
    </source>
</evidence>
<feature type="transmembrane region" description="Helical" evidence="1">
    <location>
        <begin position="12"/>
        <end position="30"/>
    </location>
</feature>
<gene>
    <name evidence="2" type="ORF">IC006_0343</name>
</gene>
<name>A0A510DS95_9CREN</name>
<evidence type="ECO:0000313" key="3">
    <source>
        <dbReference type="Proteomes" id="UP000322983"/>
    </source>
</evidence>
<keyword evidence="1" id="KW-1133">Transmembrane helix</keyword>
<feature type="transmembrane region" description="Helical" evidence="1">
    <location>
        <begin position="83"/>
        <end position="105"/>
    </location>
</feature>
<dbReference type="OrthoDB" id="42646at2157"/>
<dbReference type="STRING" id="1294262.GCA_001316085_02246"/>
<keyword evidence="1" id="KW-0812">Transmembrane</keyword>
<dbReference type="KEGG" id="step:IC006_0343"/>
<evidence type="ECO:0000256" key="1">
    <source>
        <dbReference type="SAM" id="Phobius"/>
    </source>
</evidence>
<sequence>MEIFDVIKAKPYRYIFFTIFLSYFFFYQIADRLLIFFNFASPPGLGLIVSNSPPANPSQMPFPLWGPFLSLNSSSFTWAMTPLSLIISFVLSLLVSTNVVLYVFYYSMIRAGAKRTIAGSLGLIATSLSCSCELFTALIGSATSSLPFLSSIAFMDTLSEGLVALAVFLLSLSSFVLYSEVSGRDIKVNFSKGMRIILILGLAIFSVFLPTTVSFSLVKIIALTFAGGIASTLLKFRSKYLLLPSALLVFLLIAFYPHFYSSLDLIPISLLSGFMGNLGFQDMQRWAKLGIMHTLAWTMIMPGPISLIIGYPLPFFNFSAGNLIQMWVFSWIAGTPIAWFAGIYYLRYIRKNMSSLVTVRLMNKGERKGLTWISLGVIALVTQIAFFTTHADYFVDYNGFDYFFLTVMTIISTSIMVGGSITFAYGVYELIKSKFTLPKVKRRDLAIYSLIYAALVSILGGLVHFGVSGFTYPTFYFFSFGVPMLDPSFLVYLPPFAGIYVNPIELLQVIGVSIMGGYMISLLKQSRNKGNIYTLGLGALGVCPACFLSTYVFGFVSLSLGISALFTLSDELIVSLSSDALLLLALILAVRNRNCKLETPIKNNNNNL</sequence>
<feature type="transmembrane region" description="Helical" evidence="1">
    <location>
        <begin position="532"/>
        <end position="560"/>
    </location>
</feature>
<feature type="transmembrane region" description="Helical" evidence="1">
    <location>
        <begin position="449"/>
        <end position="472"/>
    </location>
</feature>
<organism evidence="2 3">
    <name type="scientific">Sulfuracidifex tepidarius</name>
    <dbReference type="NCBI Taxonomy" id="1294262"/>
    <lineage>
        <taxon>Archaea</taxon>
        <taxon>Thermoproteota</taxon>
        <taxon>Thermoprotei</taxon>
        <taxon>Sulfolobales</taxon>
        <taxon>Sulfolobaceae</taxon>
        <taxon>Sulfuracidifex</taxon>
    </lineage>
</organism>
<reference evidence="2 3" key="1">
    <citation type="journal article" date="2020" name="Int. J. Syst. Evol. Microbiol.">
        <title>Sulfuracidifex tepidarius gen. nov., sp. nov. and transfer of Sulfolobus metallicus Huber and Stetter 1992 to the genus Sulfuracidifex as Sulfuracidifex metallicus comb. nov.</title>
        <authorList>
            <person name="Itoh T."/>
            <person name="Miura T."/>
            <person name="Sakai H.D."/>
            <person name="Kato S."/>
            <person name="Ohkuma M."/>
            <person name="Takashina T."/>
        </authorList>
    </citation>
    <scope>NUCLEOTIDE SEQUENCE [LARGE SCALE GENOMIC DNA]</scope>
    <source>
        <strain evidence="2 3">IC-006</strain>
    </source>
</reference>
<proteinExistence type="predicted"/>
<feature type="transmembrane region" description="Helical" evidence="1">
    <location>
        <begin position="572"/>
        <end position="590"/>
    </location>
</feature>
<feature type="transmembrane region" description="Helical" evidence="1">
    <location>
        <begin position="162"/>
        <end position="181"/>
    </location>
</feature>
<dbReference type="GeneID" id="41714219"/>
<dbReference type="AlphaFoldDB" id="A0A510DS95"/>
<accession>A0A510DS95</accession>
<dbReference type="EMBL" id="AP018929">
    <property type="protein sequence ID" value="BBG23059.1"/>
    <property type="molecule type" value="Genomic_DNA"/>
</dbReference>
<feature type="transmembrane region" description="Helical" evidence="1">
    <location>
        <begin position="295"/>
        <end position="316"/>
    </location>
</feature>
<feature type="transmembrane region" description="Helical" evidence="1">
    <location>
        <begin position="369"/>
        <end position="390"/>
    </location>
</feature>
<keyword evidence="3" id="KW-1185">Reference proteome</keyword>
<keyword evidence="1" id="KW-0472">Membrane</keyword>
<feature type="transmembrane region" description="Helical" evidence="1">
    <location>
        <begin position="117"/>
        <end position="142"/>
    </location>
</feature>
<protein>
    <submittedName>
        <fullName evidence="2">Uncharacterized protein</fullName>
    </submittedName>
</protein>
<feature type="transmembrane region" description="Helical" evidence="1">
    <location>
        <begin position="492"/>
        <end position="520"/>
    </location>
</feature>
<feature type="transmembrane region" description="Helical" evidence="1">
    <location>
        <begin position="328"/>
        <end position="348"/>
    </location>
</feature>
<feature type="transmembrane region" description="Helical" evidence="1">
    <location>
        <begin position="241"/>
        <end position="259"/>
    </location>
</feature>
<feature type="transmembrane region" description="Helical" evidence="1">
    <location>
        <begin position="193"/>
        <end position="209"/>
    </location>
</feature>